<keyword evidence="1" id="KW-1133">Transmembrane helix</keyword>
<feature type="non-terminal residue" evidence="2">
    <location>
        <position position="1"/>
    </location>
</feature>
<dbReference type="AlphaFoldDB" id="A0A9Q0RWS3"/>
<keyword evidence="1" id="KW-0472">Membrane</keyword>
<keyword evidence="1" id="KW-0812">Transmembrane</keyword>
<organism evidence="2 3">
    <name type="scientific">Pseudolycoriella hygida</name>
    <dbReference type="NCBI Taxonomy" id="35572"/>
    <lineage>
        <taxon>Eukaryota</taxon>
        <taxon>Metazoa</taxon>
        <taxon>Ecdysozoa</taxon>
        <taxon>Arthropoda</taxon>
        <taxon>Hexapoda</taxon>
        <taxon>Insecta</taxon>
        <taxon>Pterygota</taxon>
        <taxon>Neoptera</taxon>
        <taxon>Endopterygota</taxon>
        <taxon>Diptera</taxon>
        <taxon>Nematocera</taxon>
        <taxon>Sciaroidea</taxon>
        <taxon>Sciaridae</taxon>
        <taxon>Pseudolycoriella</taxon>
    </lineage>
</organism>
<dbReference type="EMBL" id="WJQU01000004">
    <property type="protein sequence ID" value="KAJ6635322.1"/>
    <property type="molecule type" value="Genomic_DNA"/>
</dbReference>
<feature type="transmembrane region" description="Helical" evidence="1">
    <location>
        <begin position="51"/>
        <end position="71"/>
    </location>
</feature>
<evidence type="ECO:0000256" key="1">
    <source>
        <dbReference type="SAM" id="Phobius"/>
    </source>
</evidence>
<protein>
    <submittedName>
        <fullName evidence="2">Uncharacterized protein</fullName>
    </submittedName>
</protein>
<accession>A0A9Q0RWS3</accession>
<reference evidence="2" key="1">
    <citation type="submission" date="2022-07" db="EMBL/GenBank/DDBJ databases">
        <authorList>
            <person name="Trinca V."/>
            <person name="Uliana J.V.C."/>
            <person name="Torres T.T."/>
            <person name="Ward R.J."/>
            <person name="Monesi N."/>
        </authorList>
    </citation>
    <scope>NUCLEOTIDE SEQUENCE</scope>
    <source>
        <strain evidence="2">HSMRA1968</strain>
        <tissue evidence="2">Whole embryos</tissue>
    </source>
</reference>
<comment type="caution">
    <text evidence="2">The sequence shown here is derived from an EMBL/GenBank/DDBJ whole genome shotgun (WGS) entry which is preliminary data.</text>
</comment>
<evidence type="ECO:0000313" key="2">
    <source>
        <dbReference type="EMBL" id="KAJ6635322.1"/>
    </source>
</evidence>
<proteinExistence type="predicted"/>
<evidence type="ECO:0000313" key="3">
    <source>
        <dbReference type="Proteomes" id="UP001151699"/>
    </source>
</evidence>
<keyword evidence="3" id="KW-1185">Reference proteome</keyword>
<sequence length="124" mass="13976">MDKPFSHSQLKKYVCRYMLVYYVMFIIFTIYSGVLTFNPTSILQYSLFTTSYVFINGTYAAASSLYSFLVLGIKLRYAALNDCLRCEGHLLSVTVAEYGGKKTTLSNIAKIAQLHDNLTDIIGL</sequence>
<gene>
    <name evidence="2" type="ORF">Bhyg_13907</name>
</gene>
<dbReference type="Proteomes" id="UP001151699">
    <property type="component" value="Chromosome C"/>
</dbReference>
<name>A0A9Q0RWS3_9DIPT</name>
<feature type="transmembrane region" description="Helical" evidence="1">
    <location>
        <begin position="20"/>
        <end position="39"/>
    </location>
</feature>